<keyword evidence="1 9" id="KW-0820">tRNA-binding</keyword>
<dbReference type="FunFam" id="2.30.30.280:FF:000001">
    <property type="entry name" value="tRNA-specific 2-thiouridylase MnmA"/>
    <property type="match status" value="1"/>
</dbReference>
<feature type="binding site" evidence="9">
    <location>
        <begin position="12"/>
        <end position="19"/>
    </location>
    <ligand>
        <name>ATP</name>
        <dbReference type="ChEBI" id="CHEBI:30616"/>
    </ligand>
</feature>
<evidence type="ECO:0000313" key="13">
    <source>
        <dbReference type="Proteomes" id="UP000177912"/>
    </source>
</evidence>
<feature type="site" description="Interaction with tRNA" evidence="9">
    <location>
        <position position="132"/>
    </location>
</feature>
<evidence type="ECO:0000259" key="11">
    <source>
        <dbReference type="Pfam" id="PF20259"/>
    </source>
</evidence>
<organism evidence="12 13">
    <name type="scientific">Candidatus Doudnabacteria bacterium RIFCSPHIGHO2_01_FULL_43_23</name>
    <dbReference type="NCBI Taxonomy" id="1817822"/>
    <lineage>
        <taxon>Bacteria</taxon>
        <taxon>Candidatus Doudnaibacteriota</taxon>
    </lineage>
</organism>
<feature type="region of interest" description="Interaction with target base in tRNA" evidence="9">
    <location>
        <begin position="102"/>
        <end position="104"/>
    </location>
</feature>
<feature type="region of interest" description="Interaction with tRNA" evidence="9">
    <location>
        <begin position="172"/>
        <end position="174"/>
    </location>
</feature>
<feature type="active site" description="Nucleophile" evidence="9">
    <location>
        <position position="107"/>
    </location>
</feature>
<dbReference type="InterPro" id="IPR023382">
    <property type="entry name" value="MnmA-like_central_sf"/>
</dbReference>
<dbReference type="Gene3D" id="3.40.50.620">
    <property type="entry name" value="HUPs"/>
    <property type="match status" value="1"/>
</dbReference>
<dbReference type="EC" id="2.8.1.13" evidence="9"/>
<evidence type="ECO:0000256" key="7">
    <source>
        <dbReference type="ARBA" id="ARBA00023157"/>
    </source>
</evidence>
<evidence type="ECO:0000256" key="2">
    <source>
        <dbReference type="ARBA" id="ARBA00022679"/>
    </source>
</evidence>
<dbReference type="InterPro" id="IPR004506">
    <property type="entry name" value="MnmA-like"/>
</dbReference>
<dbReference type="Gene3D" id="2.30.30.280">
    <property type="entry name" value="Adenine nucleotide alpha hydrolases-like domains"/>
    <property type="match status" value="1"/>
</dbReference>
<sequence length="380" mass="43323">MKTKKALKVYMAMSGGVDSSVGAYLLQKQGYDVTGVYMKNWSEESFGGKFAKYCPWRKDLADVKNVCRILNIPVKVYNFEKEYNRKVINYFFEGEKKGLTPNPDVVCNREIKFGLFLNKALREGADMIATGHYTRRSREFKILNFKFKNKINHKNYKKIEIYKLYPAKDKNKDQSYFLCTLTQKQLAKSIFPLGDYIKPEIRKIAKQLKLPNADKPESMGICFVGEVKLEEFLKARIKEKHGDIISTEGEVIGKHKGLPFYTIGQRRGIEIGGGMPYYVVGKDLKRNQLIVAKGSHLPQLYSKSLLIKNMHWISGKAPRLPLSCQAIIRYRQDLQRAKISRSAGNLKVSFSSKQRAVTPGQFCALYEKGVLLGGGEIISQ</sequence>
<keyword evidence="7" id="KW-1015">Disulfide bond</keyword>
<comment type="catalytic activity">
    <reaction evidence="8 9">
        <text>S-sulfanyl-L-cysteinyl-[protein] + uridine(34) in tRNA + AH2 + ATP = 2-thiouridine(34) in tRNA + L-cysteinyl-[protein] + A + AMP + diphosphate + H(+)</text>
        <dbReference type="Rhea" id="RHEA:47032"/>
        <dbReference type="Rhea" id="RHEA-COMP:10131"/>
        <dbReference type="Rhea" id="RHEA-COMP:11726"/>
        <dbReference type="Rhea" id="RHEA-COMP:11727"/>
        <dbReference type="Rhea" id="RHEA-COMP:11728"/>
        <dbReference type="ChEBI" id="CHEBI:13193"/>
        <dbReference type="ChEBI" id="CHEBI:15378"/>
        <dbReference type="ChEBI" id="CHEBI:17499"/>
        <dbReference type="ChEBI" id="CHEBI:29950"/>
        <dbReference type="ChEBI" id="CHEBI:30616"/>
        <dbReference type="ChEBI" id="CHEBI:33019"/>
        <dbReference type="ChEBI" id="CHEBI:61963"/>
        <dbReference type="ChEBI" id="CHEBI:65315"/>
        <dbReference type="ChEBI" id="CHEBI:87170"/>
        <dbReference type="ChEBI" id="CHEBI:456215"/>
        <dbReference type="EC" id="2.8.1.13"/>
    </reaction>
</comment>
<comment type="function">
    <text evidence="9">Catalyzes the 2-thiolation of uridine at the wobble position (U34) of tRNA, leading to the formation of s(2)U34.</text>
</comment>
<dbReference type="PANTHER" id="PTHR11933">
    <property type="entry name" value="TRNA 5-METHYLAMINOMETHYL-2-THIOURIDYLATE -METHYLTRANSFERASE"/>
    <property type="match status" value="1"/>
</dbReference>
<keyword evidence="3 9" id="KW-0819">tRNA processing</keyword>
<dbReference type="NCBIfam" id="TIGR00420">
    <property type="entry name" value="trmU"/>
    <property type="match status" value="1"/>
</dbReference>
<dbReference type="AlphaFoldDB" id="A0A1F5NUB9"/>
<protein>
    <recommendedName>
        <fullName evidence="9">tRNA-specific 2-thiouridylase MnmA</fullName>
        <ecNumber evidence="9">2.8.1.13</ecNumber>
    </recommendedName>
</protein>
<dbReference type="GO" id="GO:0002143">
    <property type="term" value="P:tRNA wobble position uridine thiolation"/>
    <property type="evidence" value="ECO:0007669"/>
    <property type="project" value="TreeGrafter"/>
</dbReference>
<evidence type="ECO:0000256" key="9">
    <source>
        <dbReference type="HAMAP-Rule" id="MF_00144"/>
    </source>
</evidence>
<dbReference type="GO" id="GO:0000049">
    <property type="term" value="F:tRNA binding"/>
    <property type="evidence" value="ECO:0007669"/>
    <property type="project" value="UniProtKB-KW"/>
</dbReference>
<dbReference type="Pfam" id="PF03054">
    <property type="entry name" value="tRNA_Me_trans"/>
    <property type="match status" value="1"/>
</dbReference>
<keyword evidence="5 9" id="KW-0067">ATP-binding</keyword>
<keyword evidence="9" id="KW-0963">Cytoplasm</keyword>
<gene>
    <name evidence="9" type="primary">mnmA</name>
    <name evidence="12" type="ORF">A2826_02310</name>
</gene>
<feature type="binding site" evidence="9">
    <location>
        <position position="38"/>
    </location>
    <ligand>
        <name>ATP</name>
        <dbReference type="ChEBI" id="CHEBI:30616"/>
    </ligand>
</feature>
<feature type="binding site" evidence="9">
    <location>
        <position position="131"/>
    </location>
    <ligand>
        <name>ATP</name>
        <dbReference type="ChEBI" id="CHEBI:30616"/>
    </ligand>
</feature>
<dbReference type="GO" id="GO:0103016">
    <property type="term" value="F:tRNA-uridine 2-sulfurtransferase activity"/>
    <property type="evidence" value="ECO:0007669"/>
    <property type="project" value="UniProtKB-EC"/>
</dbReference>
<evidence type="ECO:0000256" key="8">
    <source>
        <dbReference type="ARBA" id="ARBA00051542"/>
    </source>
</evidence>
<comment type="caution">
    <text evidence="9">Lacks conserved residue(s) required for the propagation of feature annotation.</text>
</comment>
<dbReference type="Pfam" id="PF20259">
    <property type="entry name" value="tRNA_Me_trans_M"/>
    <property type="match status" value="1"/>
</dbReference>
<dbReference type="HAMAP" id="MF_00144">
    <property type="entry name" value="tRNA_thiouridyl_MnmA"/>
    <property type="match status" value="1"/>
</dbReference>
<dbReference type="Gene3D" id="2.40.30.10">
    <property type="entry name" value="Translation factors"/>
    <property type="match status" value="1"/>
</dbReference>
<dbReference type="PANTHER" id="PTHR11933:SF5">
    <property type="entry name" value="MITOCHONDRIAL TRNA-SPECIFIC 2-THIOURIDYLASE 1"/>
    <property type="match status" value="1"/>
</dbReference>
<comment type="similarity">
    <text evidence="9">Belongs to the MnmA/TRMU family.</text>
</comment>
<dbReference type="STRING" id="1817822.A2826_02310"/>
<evidence type="ECO:0000256" key="6">
    <source>
        <dbReference type="ARBA" id="ARBA00022884"/>
    </source>
</evidence>
<dbReference type="NCBIfam" id="NF001138">
    <property type="entry name" value="PRK00143.1"/>
    <property type="match status" value="1"/>
</dbReference>
<keyword evidence="6 9" id="KW-0694">RNA-binding</keyword>
<comment type="caution">
    <text evidence="12">The sequence shown here is derived from an EMBL/GenBank/DDBJ whole genome shotgun (WGS) entry which is preliminary data.</text>
</comment>
<dbReference type="InterPro" id="IPR046884">
    <property type="entry name" value="MnmA-like_central"/>
</dbReference>
<dbReference type="SUPFAM" id="SSF52402">
    <property type="entry name" value="Adenine nucleotide alpha hydrolases-like"/>
    <property type="match status" value="1"/>
</dbReference>
<dbReference type="Proteomes" id="UP000177912">
    <property type="component" value="Unassembled WGS sequence"/>
</dbReference>
<evidence type="ECO:0000313" key="12">
    <source>
        <dbReference type="EMBL" id="OGE81261.1"/>
    </source>
</evidence>
<keyword evidence="4 9" id="KW-0547">Nucleotide-binding</keyword>
<proteinExistence type="inferred from homology"/>
<comment type="subcellular location">
    <subcellularLocation>
        <location evidence="9">Cytoplasm</location>
    </subcellularLocation>
</comment>
<feature type="domain" description="tRNA-specific 2-thiouridylase MnmA-like central" evidence="11">
    <location>
        <begin position="230"/>
        <end position="293"/>
    </location>
</feature>
<dbReference type="CDD" id="cd01998">
    <property type="entry name" value="MnmA_TRMU-like"/>
    <property type="match status" value="1"/>
</dbReference>
<name>A0A1F5NUB9_9BACT</name>
<evidence type="ECO:0000259" key="10">
    <source>
        <dbReference type="Pfam" id="PF20258"/>
    </source>
</evidence>
<evidence type="ECO:0000256" key="4">
    <source>
        <dbReference type="ARBA" id="ARBA00022741"/>
    </source>
</evidence>
<dbReference type="GO" id="GO:0005737">
    <property type="term" value="C:cytoplasm"/>
    <property type="evidence" value="ECO:0007669"/>
    <property type="project" value="UniProtKB-SubCell"/>
</dbReference>
<accession>A0A1F5NUB9</accession>
<feature type="region of interest" description="Interaction with tRNA" evidence="9">
    <location>
        <begin position="329"/>
        <end position="330"/>
    </location>
</feature>
<dbReference type="InterPro" id="IPR014729">
    <property type="entry name" value="Rossmann-like_a/b/a_fold"/>
</dbReference>
<dbReference type="InterPro" id="IPR046885">
    <property type="entry name" value="MnmA-like_C"/>
</dbReference>
<evidence type="ECO:0000256" key="3">
    <source>
        <dbReference type="ARBA" id="ARBA00022694"/>
    </source>
</evidence>
<reference evidence="12 13" key="1">
    <citation type="journal article" date="2016" name="Nat. Commun.">
        <title>Thousands of microbial genomes shed light on interconnected biogeochemical processes in an aquifer system.</title>
        <authorList>
            <person name="Anantharaman K."/>
            <person name="Brown C.T."/>
            <person name="Hug L.A."/>
            <person name="Sharon I."/>
            <person name="Castelle C.J."/>
            <person name="Probst A.J."/>
            <person name="Thomas B.C."/>
            <person name="Singh A."/>
            <person name="Wilkins M.J."/>
            <person name="Karaoz U."/>
            <person name="Brodie E.L."/>
            <person name="Williams K.H."/>
            <person name="Hubbard S.S."/>
            <person name="Banfield J.F."/>
        </authorList>
    </citation>
    <scope>NUCLEOTIDE SEQUENCE [LARGE SCALE GENOMIC DNA]</scope>
</reference>
<dbReference type="FunFam" id="3.40.50.620:FF:000115">
    <property type="entry name" value="tRNA-specific 2-thiouridylase MnmA"/>
    <property type="match status" value="1"/>
</dbReference>
<feature type="site" description="Interaction with tRNA" evidence="9">
    <location>
        <position position="361"/>
    </location>
</feature>
<feature type="domain" description="tRNA-specific 2-thiouridylase MnmA-like C-terminal" evidence="10">
    <location>
        <begin position="303"/>
        <end position="377"/>
    </location>
</feature>
<feature type="active site" description="Cysteine persulfide intermediate" evidence="9">
    <location>
        <position position="222"/>
    </location>
</feature>
<keyword evidence="2 9" id="KW-0808">Transferase</keyword>
<evidence type="ECO:0000256" key="5">
    <source>
        <dbReference type="ARBA" id="ARBA00022840"/>
    </source>
</evidence>
<evidence type="ECO:0000256" key="1">
    <source>
        <dbReference type="ARBA" id="ARBA00022555"/>
    </source>
</evidence>
<dbReference type="EMBL" id="MFEI01000009">
    <property type="protein sequence ID" value="OGE81261.1"/>
    <property type="molecule type" value="Genomic_DNA"/>
</dbReference>
<dbReference type="GO" id="GO:0005524">
    <property type="term" value="F:ATP binding"/>
    <property type="evidence" value="ECO:0007669"/>
    <property type="project" value="UniProtKB-KW"/>
</dbReference>
<dbReference type="Pfam" id="PF20258">
    <property type="entry name" value="tRNA_Me_trans_C"/>
    <property type="match status" value="1"/>
</dbReference>